<dbReference type="GO" id="GO:0005829">
    <property type="term" value="C:cytosol"/>
    <property type="evidence" value="ECO:0007669"/>
    <property type="project" value="TreeGrafter"/>
</dbReference>
<evidence type="ECO:0000259" key="4">
    <source>
        <dbReference type="PROSITE" id="PS52004"/>
    </source>
</evidence>
<dbReference type="SUPFAM" id="SSF53901">
    <property type="entry name" value="Thiolase-like"/>
    <property type="match status" value="2"/>
</dbReference>
<evidence type="ECO:0000313" key="6">
    <source>
        <dbReference type="Proteomes" id="UP000198727"/>
    </source>
</evidence>
<dbReference type="Pfam" id="PF02801">
    <property type="entry name" value="Ketoacyl-synt_C"/>
    <property type="match status" value="1"/>
</dbReference>
<keyword evidence="6" id="KW-1185">Reference proteome</keyword>
<dbReference type="SMART" id="SM00825">
    <property type="entry name" value="PKS_KS"/>
    <property type="match status" value="1"/>
</dbReference>
<evidence type="ECO:0000313" key="5">
    <source>
        <dbReference type="EMBL" id="SFQ69071.1"/>
    </source>
</evidence>
<dbReference type="EMBL" id="FOWW01000013">
    <property type="protein sequence ID" value="SFQ69071.1"/>
    <property type="molecule type" value="Genomic_DNA"/>
</dbReference>
<dbReference type="GO" id="GO:0004315">
    <property type="term" value="F:3-oxoacyl-[acyl-carrier-protein] synthase activity"/>
    <property type="evidence" value="ECO:0007669"/>
    <property type="project" value="TreeGrafter"/>
</dbReference>
<protein>
    <submittedName>
        <fullName evidence="5">Malonyl-ACP decarboxylase</fullName>
    </submittedName>
</protein>
<dbReference type="RefSeq" id="WP_243859856.1">
    <property type="nucleotide sequence ID" value="NZ_FOWW01000013.1"/>
</dbReference>
<dbReference type="InterPro" id="IPR016039">
    <property type="entry name" value="Thiolase-like"/>
</dbReference>
<proteinExistence type="inferred from homology"/>
<dbReference type="InterPro" id="IPR014030">
    <property type="entry name" value="Ketoacyl_synth_N"/>
</dbReference>
<evidence type="ECO:0000256" key="3">
    <source>
        <dbReference type="RuleBase" id="RU003694"/>
    </source>
</evidence>
<dbReference type="PANTHER" id="PTHR11712">
    <property type="entry name" value="POLYKETIDE SYNTHASE-RELATED"/>
    <property type="match status" value="1"/>
</dbReference>
<dbReference type="InterPro" id="IPR000794">
    <property type="entry name" value="Beta-ketoacyl_synthase"/>
</dbReference>
<evidence type="ECO:0000256" key="1">
    <source>
        <dbReference type="ARBA" id="ARBA00008467"/>
    </source>
</evidence>
<reference evidence="6" key="1">
    <citation type="submission" date="2016-10" db="EMBL/GenBank/DDBJ databases">
        <authorList>
            <person name="Varghese N."/>
            <person name="Submissions S."/>
        </authorList>
    </citation>
    <scope>NUCLEOTIDE SEQUENCE [LARGE SCALE GENOMIC DNA]</scope>
    <source>
        <strain evidence="6">CGMCC 4.5579</strain>
    </source>
</reference>
<feature type="domain" description="Ketosynthase family 3 (KS3)" evidence="4">
    <location>
        <begin position="5"/>
        <end position="411"/>
    </location>
</feature>
<dbReference type="PROSITE" id="PS52004">
    <property type="entry name" value="KS3_2"/>
    <property type="match status" value="1"/>
</dbReference>
<dbReference type="InterPro" id="IPR020841">
    <property type="entry name" value="PKS_Beta-ketoAc_synthase_dom"/>
</dbReference>
<dbReference type="PANTHER" id="PTHR11712:SF336">
    <property type="entry name" value="3-OXOACYL-[ACYL-CARRIER-PROTEIN] SYNTHASE, MITOCHONDRIAL"/>
    <property type="match status" value="1"/>
</dbReference>
<dbReference type="Pfam" id="PF00109">
    <property type="entry name" value="ketoacyl-synt"/>
    <property type="match status" value="1"/>
</dbReference>
<keyword evidence="2 3" id="KW-0808">Transferase</keyword>
<name>A0A1I6AK29_9PSEU</name>
<dbReference type="Gene3D" id="3.40.47.10">
    <property type="match status" value="2"/>
</dbReference>
<dbReference type="GO" id="GO:0006633">
    <property type="term" value="P:fatty acid biosynthetic process"/>
    <property type="evidence" value="ECO:0007669"/>
    <property type="project" value="TreeGrafter"/>
</dbReference>
<dbReference type="AlphaFoldDB" id="A0A1I6AK29"/>
<gene>
    <name evidence="5" type="ORF">SAMN05421810_11324</name>
</gene>
<evidence type="ECO:0000256" key="2">
    <source>
        <dbReference type="ARBA" id="ARBA00022679"/>
    </source>
</evidence>
<organism evidence="5 6">
    <name type="scientific">Amycolatopsis arida</name>
    <dbReference type="NCBI Taxonomy" id="587909"/>
    <lineage>
        <taxon>Bacteria</taxon>
        <taxon>Bacillati</taxon>
        <taxon>Actinomycetota</taxon>
        <taxon>Actinomycetes</taxon>
        <taxon>Pseudonocardiales</taxon>
        <taxon>Pseudonocardiaceae</taxon>
        <taxon>Amycolatopsis</taxon>
    </lineage>
</organism>
<dbReference type="Proteomes" id="UP000198727">
    <property type="component" value="Unassembled WGS sequence"/>
</dbReference>
<comment type="similarity">
    <text evidence="1 3">Belongs to the thiolase-like superfamily. Beta-ketoacyl-ACP synthases family.</text>
</comment>
<dbReference type="InterPro" id="IPR014031">
    <property type="entry name" value="Ketoacyl_synth_C"/>
</dbReference>
<sequence>MAARRDEVVITGASVLTAVADDLAGFTAALRAGRSGFTGPPVGAWLPDFSVAGWSARHLAGDPAAATRLRAATRRAALPARTAACVGVAAVRHARLTASDLAETGLVVAGNNLALDYHAGVLRAFAERPASVRPSHALTHLDTDAVGTVSEATGVAAEGWTAGAASASGTVAALLAARLVAAGALPACLVVAPVCELSAAERRAFADSGAMARSAGGVDPASLCRPFDRARRGFVPGQGAAAVVLERPERARRRGVPALAAVAGGGQRLDARRGTRPDPAGQAAALRAALFAAGVAPGEVDYVNAHGTGSVEGDAAEAAALAEVFGRSGRPLVNSTKPVTGHCLSAAGLVELVATVLQLRGGFVHGTPGLRDPLDPGLGLVGPAGCAATPRVAVSHSVAFSGINAALVLRTSE</sequence>
<dbReference type="STRING" id="587909.SAMN05421810_11324"/>
<accession>A0A1I6AK29</accession>